<reference evidence="2 3" key="1">
    <citation type="submission" date="2019-03" db="EMBL/GenBank/DDBJ databases">
        <title>Genomics of glacier-inhabiting Cryobacterium strains.</title>
        <authorList>
            <person name="Liu Q."/>
            <person name="Xin Y.-H."/>
        </authorList>
    </citation>
    <scope>NUCLEOTIDE SEQUENCE [LARGE SCALE GENOMIC DNA]</scope>
    <source>
        <strain evidence="2 3">Hh14</strain>
    </source>
</reference>
<dbReference type="SMART" id="SM00487">
    <property type="entry name" value="DEXDc"/>
    <property type="match status" value="1"/>
</dbReference>
<dbReference type="RefSeq" id="WP_134521250.1">
    <property type="nucleotide sequence ID" value="NZ_SOHE01000090.1"/>
</dbReference>
<protein>
    <submittedName>
        <fullName evidence="2">DEAD/DEAH box helicase</fullName>
    </submittedName>
</protein>
<organism evidence="2 3">
    <name type="scientific">Cryobacterium frigoriphilum</name>
    <dbReference type="NCBI Taxonomy" id="1259150"/>
    <lineage>
        <taxon>Bacteria</taxon>
        <taxon>Bacillati</taxon>
        <taxon>Actinomycetota</taxon>
        <taxon>Actinomycetes</taxon>
        <taxon>Micrococcales</taxon>
        <taxon>Microbacteriaceae</taxon>
        <taxon>Cryobacterium</taxon>
    </lineage>
</organism>
<evidence type="ECO:0000259" key="1">
    <source>
        <dbReference type="PROSITE" id="PS51192"/>
    </source>
</evidence>
<feature type="domain" description="Helicase ATP-binding" evidence="1">
    <location>
        <begin position="28"/>
        <end position="219"/>
    </location>
</feature>
<dbReference type="EMBL" id="SOHE01000090">
    <property type="protein sequence ID" value="TFD45000.1"/>
    <property type="molecule type" value="Genomic_DNA"/>
</dbReference>
<accession>A0A4R8ZTJ1</accession>
<dbReference type="GO" id="GO:0004386">
    <property type="term" value="F:helicase activity"/>
    <property type="evidence" value="ECO:0007669"/>
    <property type="project" value="UniProtKB-KW"/>
</dbReference>
<dbReference type="SUPFAM" id="SSF52540">
    <property type="entry name" value="P-loop containing nucleoside triphosphate hydrolases"/>
    <property type="match status" value="1"/>
</dbReference>
<dbReference type="GO" id="GO:0005524">
    <property type="term" value="F:ATP binding"/>
    <property type="evidence" value="ECO:0007669"/>
    <property type="project" value="InterPro"/>
</dbReference>
<keyword evidence="2" id="KW-0378">Hydrolase</keyword>
<dbReference type="PANTHER" id="PTHR47396">
    <property type="entry name" value="TYPE I RESTRICTION ENZYME ECOKI R PROTEIN"/>
    <property type="match status" value="1"/>
</dbReference>
<dbReference type="GO" id="GO:0016787">
    <property type="term" value="F:hydrolase activity"/>
    <property type="evidence" value="ECO:0007669"/>
    <property type="project" value="InterPro"/>
</dbReference>
<keyword evidence="2" id="KW-0547">Nucleotide-binding</keyword>
<dbReference type="InterPro" id="IPR006935">
    <property type="entry name" value="Helicase/UvrB_N"/>
</dbReference>
<sequence>MKFQLLDFQRSAAELLISEIKKAQVRYDNDPELLGAVVLEAATGAGKTVIATSVIEQLIFGSDATEPVEGTTILWVTNDPSLNAQTARKMQEASEKISDIRFIGQGVSFDEESFEPGAVYFLNTQAASVSARITKRSDTQTWTIWDTIANTVKKLASRFLVVVDEAHHGVTEKPGGSRTVVNKIVNGDKPIPVFIGISATADRLNKALEQQNRFKKNVVVPIDDVRESGLVKDRIVLAPAAKQSEVIADTTFVRLGVQKTLEFEKKWATYAEQQGEPAVKPALVVQLPDRKADDEDFRGLLRSVVDAVTEEWPGLITGHIVHTFAEHTAIDLGSGRAVRYMPPQDIQDATEVRVILAKNAITTGWDCPRAEVLVSLRASTDYTPIAQLIGRIVRQPLARRIASDETLNRVHAFLPRFDRNTVMDVVKQFAGGEAGASAEVVRITLDYQAPAEMQPALNVLAELPSYLVPAQASSPETRRLHALATLLDNDGIRPGAYGQATAYLNGKLDDEADKLTIGGELEEKRSAVSSASVYELLTSLDGLVVDGERSLVGTRLDAKNIDDVFKRAGRSLKDGTAEAYWSYLVDKEPDEDPIEAKVTVAALALTDQVVSNVERTAASLTTDWFKAHAKAISNLPEADRARYTRLQAESKGPTQRLGITIKGTIEDAVSVATSTELSDNELRQQIGSDLANRWVKHLYQDASDSKYWKKPFQTDGLERQVLETETNEPGFFAWYRNPTGGDRALCIPYVDSGTSRWAKLFPDFVFFYEVTGQIKASIIDPHGIQLEDWADKLRGYVDYADRHASEFRAIAPLTQIDDKMLFLAIHDASTREKVRGALKTGESVEAIFRAHAIEY</sequence>
<comment type="caution">
    <text evidence="2">The sequence shown here is derived from an EMBL/GenBank/DDBJ whole genome shotgun (WGS) entry which is preliminary data.</text>
</comment>
<name>A0A4R8ZTJ1_9MICO</name>
<dbReference type="InterPro" id="IPR050742">
    <property type="entry name" value="Helicase_Restrict-Modif_Enz"/>
</dbReference>
<dbReference type="InterPro" id="IPR014001">
    <property type="entry name" value="Helicase_ATP-bd"/>
</dbReference>
<dbReference type="InterPro" id="IPR027417">
    <property type="entry name" value="P-loop_NTPase"/>
</dbReference>
<keyword evidence="3" id="KW-1185">Reference proteome</keyword>
<proteinExistence type="predicted"/>
<dbReference type="PROSITE" id="PS51192">
    <property type="entry name" value="HELICASE_ATP_BIND_1"/>
    <property type="match status" value="1"/>
</dbReference>
<evidence type="ECO:0000313" key="2">
    <source>
        <dbReference type="EMBL" id="TFD45000.1"/>
    </source>
</evidence>
<dbReference type="OrthoDB" id="9804145at2"/>
<dbReference type="PANTHER" id="PTHR47396:SF1">
    <property type="entry name" value="ATP-DEPENDENT HELICASE IRC3-RELATED"/>
    <property type="match status" value="1"/>
</dbReference>
<gene>
    <name evidence="2" type="ORF">E3T55_19595</name>
</gene>
<dbReference type="GO" id="GO:0005829">
    <property type="term" value="C:cytosol"/>
    <property type="evidence" value="ECO:0007669"/>
    <property type="project" value="TreeGrafter"/>
</dbReference>
<dbReference type="GO" id="GO:0003677">
    <property type="term" value="F:DNA binding"/>
    <property type="evidence" value="ECO:0007669"/>
    <property type="project" value="InterPro"/>
</dbReference>
<evidence type="ECO:0000313" key="3">
    <source>
        <dbReference type="Proteomes" id="UP000297447"/>
    </source>
</evidence>
<dbReference type="Proteomes" id="UP000297447">
    <property type="component" value="Unassembled WGS sequence"/>
</dbReference>
<keyword evidence="2" id="KW-0067">ATP-binding</keyword>
<keyword evidence="2" id="KW-0347">Helicase</keyword>
<dbReference type="Pfam" id="PF04851">
    <property type="entry name" value="ResIII"/>
    <property type="match status" value="1"/>
</dbReference>
<dbReference type="Gene3D" id="3.40.50.300">
    <property type="entry name" value="P-loop containing nucleotide triphosphate hydrolases"/>
    <property type="match status" value="2"/>
</dbReference>
<dbReference type="AlphaFoldDB" id="A0A4R8ZTJ1"/>